<evidence type="ECO:0000259" key="3">
    <source>
        <dbReference type="PROSITE" id="PS50883"/>
    </source>
</evidence>
<dbReference type="InterPro" id="IPR001789">
    <property type="entry name" value="Sig_transdc_resp-reg_receiver"/>
</dbReference>
<reference evidence="4 5" key="1">
    <citation type="journal article" date="2011" name="Stand. Genomic Sci.">
        <title>Complete genome sequence of Nitratifractor salsuginis type strain (E9I37-1).</title>
        <authorList>
            <person name="Anderson I."/>
            <person name="Sikorski J."/>
            <person name="Zeytun A."/>
            <person name="Nolan M."/>
            <person name="Lapidus A."/>
            <person name="Lucas S."/>
            <person name="Hammon N."/>
            <person name="Deshpande S."/>
            <person name="Cheng J.F."/>
            <person name="Tapia R."/>
            <person name="Han C."/>
            <person name="Goodwin L."/>
            <person name="Pitluck S."/>
            <person name="Liolios K."/>
            <person name="Pagani I."/>
            <person name="Ivanova N."/>
            <person name="Huntemann M."/>
            <person name="Mavromatis K."/>
            <person name="Ovchinikova G."/>
            <person name="Pati A."/>
            <person name="Chen A."/>
            <person name="Palaniappan K."/>
            <person name="Land M."/>
            <person name="Hauser L."/>
            <person name="Brambilla E.M."/>
            <person name="Ngatchou-Djao O.D."/>
            <person name="Rohde M."/>
            <person name="Tindall B.J."/>
            <person name="Goker M."/>
            <person name="Detter J.C."/>
            <person name="Woyke T."/>
            <person name="Bristow J."/>
            <person name="Eisen J.A."/>
            <person name="Markowitz V."/>
            <person name="Hugenholtz P."/>
            <person name="Klenk H.P."/>
            <person name="Kyrpides N.C."/>
        </authorList>
    </citation>
    <scope>NUCLEOTIDE SEQUENCE [LARGE SCALE GENOMIC DNA]</scope>
    <source>
        <strain evidence="5">DSM 16511 / JCM 12458 / E9I37-1</strain>
    </source>
</reference>
<evidence type="ECO:0000313" key="5">
    <source>
        <dbReference type="Proteomes" id="UP000008633"/>
    </source>
</evidence>
<sequence>MKTDLEKLKQVTVLYCEDEPELREVTSSLLDRVVLRVLSAKDGAEGLRLFQEYRDEIDMVITDINMPNLNGLEMTKAIKEMVPYMPVIVTTAYSSTDHLFEAIDIHVDKYVLKPLDAKKLLEAMEQSMLYHELRSLCRDPLTNLKTRNALIRDLEKSGDNRLVLVGIEEFSHIQDLYGEEISTKTLVALTQKFHKFFDDRYEIYRVGFDRFVLWDRHPERAVETVYPALEAFEKECNKQGVSVAGIPIHLILVFALAHSNDGHTLYYTQYALRKAMKSHLKFIVYNPEDDKDSIQHKKNIYWTLELQRAEESGKFVPFYQPIVDTKTQEIDKYEALIRYVDETGKHELPAAFLDIAKKSHLYSIITRVVLRHVIETVRTKKVRVSVNISYIDLVNQDSLNDIETLLEENPDEAKLIDFEILESEKIDNYDLMGNFIEAVRRYGCRVGIDDFGAGYSNFSILEGLHVDFVKIDGLLIQGIHRSHRQELIVEAIYEFCKKLGIKTVAEMVSCEEEYAVIKRIGIDRVQGWYLSEEISRDDIPDA</sequence>
<dbReference type="SUPFAM" id="SSF52172">
    <property type="entry name" value="CheY-like"/>
    <property type="match status" value="1"/>
</dbReference>
<dbReference type="GO" id="GO:0000160">
    <property type="term" value="P:phosphorelay signal transduction system"/>
    <property type="evidence" value="ECO:0007669"/>
    <property type="project" value="InterPro"/>
</dbReference>
<dbReference type="EMBL" id="CP002452">
    <property type="protein sequence ID" value="ADV46885.1"/>
    <property type="molecule type" value="Genomic_DNA"/>
</dbReference>
<evidence type="ECO:0000313" key="4">
    <source>
        <dbReference type="EMBL" id="ADV46885.1"/>
    </source>
</evidence>
<name>E6X0V3_NITSE</name>
<dbReference type="InterPro" id="IPR043128">
    <property type="entry name" value="Rev_trsase/Diguanyl_cyclase"/>
</dbReference>
<dbReference type="CDD" id="cd01948">
    <property type="entry name" value="EAL"/>
    <property type="match status" value="1"/>
</dbReference>
<proteinExistence type="predicted"/>
<dbReference type="PANTHER" id="PTHR33121">
    <property type="entry name" value="CYCLIC DI-GMP PHOSPHODIESTERASE PDEF"/>
    <property type="match status" value="1"/>
</dbReference>
<dbReference type="Pfam" id="PF00563">
    <property type="entry name" value="EAL"/>
    <property type="match status" value="1"/>
</dbReference>
<dbReference type="InterPro" id="IPR001633">
    <property type="entry name" value="EAL_dom"/>
</dbReference>
<dbReference type="GO" id="GO:0071111">
    <property type="term" value="F:cyclic-guanylate-specific phosphodiesterase activity"/>
    <property type="evidence" value="ECO:0007669"/>
    <property type="project" value="InterPro"/>
</dbReference>
<gene>
    <name evidence="4" type="ordered locus">Nitsa_1637</name>
</gene>
<dbReference type="InterPro" id="IPR000160">
    <property type="entry name" value="GGDEF_dom"/>
</dbReference>
<dbReference type="Proteomes" id="UP000008633">
    <property type="component" value="Chromosome"/>
</dbReference>
<dbReference type="SMART" id="SM00448">
    <property type="entry name" value="REC"/>
    <property type="match status" value="1"/>
</dbReference>
<dbReference type="InterPro" id="IPR029787">
    <property type="entry name" value="Nucleotide_cyclase"/>
</dbReference>
<dbReference type="RefSeq" id="WP_013554572.1">
    <property type="nucleotide sequence ID" value="NC_014935.1"/>
</dbReference>
<dbReference type="eggNOG" id="COG2199">
    <property type="taxonomic scope" value="Bacteria"/>
</dbReference>
<feature type="domain" description="EAL" evidence="3">
    <location>
        <begin position="299"/>
        <end position="542"/>
    </location>
</feature>
<dbReference type="PROSITE" id="PS50883">
    <property type="entry name" value="EAL"/>
    <property type="match status" value="1"/>
</dbReference>
<protein>
    <submittedName>
        <fullName evidence="4">Response regulator receiver modulated diguanylate phosphodiesterase</fullName>
    </submittedName>
</protein>
<dbReference type="Gene3D" id="3.30.70.270">
    <property type="match status" value="1"/>
</dbReference>
<dbReference type="AlphaFoldDB" id="E6X0V3"/>
<dbReference type="Pfam" id="PF00990">
    <property type="entry name" value="GGDEF"/>
    <property type="match status" value="1"/>
</dbReference>
<dbReference type="PROSITE" id="PS50110">
    <property type="entry name" value="RESPONSE_REGULATORY"/>
    <property type="match status" value="1"/>
</dbReference>
<dbReference type="PANTHER" id="PTHR33121:SF79">
    <property type="entry name" value="CYCLIC DI-GMP PHOSPHODIESTERASE PDED-RELATED"/>
    <property type="match status" value="1"/>
</dbReference>
<evidence type="ECO:0000259" key="2">
    <source>
        <dbReference type="PROSITE" id="PS50110"/>
    </source>
</evidence>
<accession>E6X0V3</accession>
<dbReference type="STRING" id="749222.Nitsa_1637"/>
<keyword evidence="5" id="KW-1185">Reference proteome</keyword>
<feature type="modified residue" description="4-aspartylphosphate" evidence="1">
    <location>
        <position position="63"/>
    </location>
</feature>
<dbReference type="InterPro" id="IPR011006">
    <property type="entry name" value="CheY-like_superfamily"/>
</dbReference>
<dbReference type="eggNOG" id="COG4753">
    <property type="taxonomic scope" value="Bacteria"/>
</dbReference>
<dbReference type="Pfam" id="PF00072">
    <property type="entry name" value="Response_reg"/>
    <property type="match status" value="1"/>
</dbReference>
<reference evidence="5" key="2">
    <citation type="submission" date="2011-01" db="EMBL/GenBank/DDBJ databases">
        <title>The complete genome of Nitratifractor salsuginis DSM 16511.</title>
        <authorList>
            <consortium name="US DOE Joint Genome Institute (JGI-PGF)"/>
            <person name="Lucas S."/>
            <person name="Copeland A."/>
            <person name="Lapidus A."/>
            <person name="Bruce D."/>
            <person name="Goodwin L."/>
            <person name="Pitluck S."/>
            <person name="Kyrpides N."/>
            <person name="Mavromatis K."/>
            <person name="Ivanova N."/>
            <person name="Mikhailova N."/>
            <person name="Zeytun A."/>
            <person name="Detter J.C."/>
            <person name="Tapia R."/>
            <person name="Han C."/>
            <person name="Land M."/>
            <person name="Hauser L."/>
            <person name="Markowitz V."/>
            <person name="Cheng J.-F."/>
            <person name="Hugenholtz P."/>
            <person name="Woyke T."/>
            <person name="Wu D."/>
            <person name="Tindall B."/>
            <person name="Schuetze A."/>
            <person name="Brambilla E."/>
            <person name="Klenk H.-P."/>
            <person name="Eisen J.A."/>
        </authorList>
    </citation>
    <scope>NUCLEOTIDE SEQUENCE [LARGE SCALE GENOMIC DNA]</scope>
    <source>
        <strain evidence="5">DSM 16511 / JCM 12458 / E9I37-1</strain>
    </source>
</reference>
<dbReference type="Gene3D" id="3.40.50.2300">
    <property type="match status" value="1"/>
</dbReference>
<dbReference type="SMART" id="SM00052">
    <property type="entry name" value="EAL"/>
    <property type="match status" value="1"/>
</dbReference>
<keyword evidence="1" id="KW-0597">Phosphoprotein</keyword>
<evidence type="ECO:0000256" key="1">
    <source>
        <dbReference type="PROSITE-ProRule" id="PRU00169"/>
    </source>
</evidence>
<dbReference type="eggNOG" id="COG2200">
    <property type="taxonomic scope" value="Bacteria"/>
</dbReference>
<dbReference type="InterPro" id="IPR035919">
    <property type="entry name" value="EAL_sf"/>
</dbReference>
<dbReference type="SUPFAM" id="SSF55073">
    <property type="entry name" value="Nucleotide cyclase"/>
    <property type="match status" value="1"/>
</dbReference>
<dbReference type="SUPFAM" id="SSF141868">
    <property type="entry name" value="EAL domain-like"/>
    <property type="match status" value="1"/>
</dbReference>
<feature type="domain" description="Response regulatory" evidence="2">
    <location>
        <begin position="12"/>
        <end position="128"/>
    </location>
</feature>
<organism evidence="4 5">
    <name type="scientific">Nitratifractor salsuginis (strain DSM 16511 / JCM 12458 / E9I37-1)</name>
    <dbReference type="NCBI Taxonomy" id="749222"/>
    <lineage>
        <taxon>Bacteria</taxon>
        <taxon>Pseudomonadati</taxon>
        <taxon>Campylobacterota</taxon>
        <taxon>Epsilonproteobacteria</taxon>
        <taxon>Campylobacterales</taxon>
        <taxon>Sulfurovaceae</taxon>
        <taxon>Nitratifractor</taxon>
    </lineage>
</organism>
<dbReference type="OrthoDB" id="9790732at2"/>
<dbReference type="HOGENOM" id="CLU_000445_70_50_7"/>
<dbReference type="InterPro" id="IPR050706">
    <property type="entry name" value="Cyclic-di-GMP_PDE-like"/>
</dbReference>
<dbReference type="KEGG" id="nsa:Nitsa_1637"/>
<dbReference type="Gene3D" id="3.20.20.450">
    <property type="entry name" value="EAL domain"/>
    <property type="match status" value="1"/>
</dbReference>